<evidence type="ECO:0000313" key="10">
    <source>
        <dbReference type="EMBL" id="CAF4517869.1"/>
    </source>
</evidence>
<dbReference type="InterPro" id="IPR017452">
    <property type="entry name" value="GPCR_Rhodpsn_7TM"/>
</dbReference>
<organism evidence="8 11">
    <name type="scientific">Didymodactylos carnosus</name>
    <dbReference type="NCBI Taxonomy" id="1234261"/>
    <lineage>
        <taxon>Eukaryota</taxon>
        <taxon>Metazoa</taxon>
        <taxon>Spiralia</taxon>
        <taxon>Gnathifera</taxon>
        <taxon>Rotifera</taxon>
        <taxon>Eurotatoria</taxon>
        <taxon>Bdelloidea</taxon>
        <taxon>Philodinida</taxon>
        <taxon>Philodinidae</taxon>
        <taxon>Didymodactylos</taxon>
    </lineage>
</organism>
<dbReference type="EMBL" id="CAJOBA010039565">
    <property type="protein sequence ID" value="CAF4079457.1"/>
    <property type="molecule type" value="Genomic_DNA"/>
</dbReference>
<proteinExistence type="predicted"/>
<dbReference type="EMBL" id="CAJOBC010109193">
    <property type="protein sequence ID" value="CAF4517869.1"/>
    <property type="molecule type" value="Genomic_DNA"/>
</dbReference>
<feature type="transmembrane region" description="Helical" evidence="5">
    <location>
        <begin position="77"/>
        <end position="101"/>
    </location>
</feature>
<feature type="transmembrane region" description="Helical" evidence="5">
    <location>
        <begin position="107"/>
        <end position="133"/>
    </location>
</feature>
<dbReference type="EMBL" id="CAJNOK010018006">
    <property type="protein sequence ID" value="CAF1274318.1"/>
    <property type="molecule type" value="Genomic_DNA"/>
</dbReference>
<evidence type="ECO:0000256" key="3">
    <source>
        <dbReference type="ARBA" id="ARBA00022989"/>
    </source>
</evidence>
<evidence type="ECO:0000256" key="2">
    <source>
        <dbReference type="ARBA" id="ARBA00022692"/>
    </source>
</evidence>
<feature type="non-terminal residue" evidence="8">
    <location>
        <position position="141"/>
    </location>
</feature>
<dbReference type="Proteomes" id="UP000682733">
    <property type="component" value="Unassembled WGS sequence"/>
</dbReference>
<evidence type="ECO:0000256" key="1">
    <source>
        <dbReference type="ARBA" id="ARBA00004370"/>
    </source>
</evidence>
<keyword evidence="11" id="KW-1185">Reference proteome</keyword>
<dbReference type="PROSITE" id="PS50262">
    <property type="entry name" value="G_PROTEIN_RECEP_F1_2"/>
    <property type="match status" value="1"/>
</dbReference>
<feature type="domain" description="G-protein coupled receptors family 1 profile" evidence="6">
    <location>
        <begin position="57"/>
        <end position="141"/>
    </location>
</feature>
<dbReference type="EMBL" id="CAJNOQ010041777">
    <property type="protein sequence ID" value="CAF1624723.1"/>
    <property type="molecule type" value="Genomic_DNA"/>
</dbReference>
<protein>
    <recommendedName>
        <fullName evidence="6">G-protein coupled receptors family 1 profile domain-containing protein</fullName>
    </recommendedName>
</protein>
<evidence type="ECO:0000313" key="7">
    <source>
        <dbReference type="EMBL" id="CAF1274318.1"/>
    </source>
</evidence>
<comment type="subcellular location">
    <subcellularLocation>
        <location evidence="1">Membrane</location>
    </subcellularLocation>
</comment>
<keyword evidence="3 5" id="KW-1133">Transmembrane helix</keyword>
<evidence type="ECO:0000313" key="11">
    <source>
        <dbReference type="Proteomes" id="UP000663829"/>
    </source>
</evidence>
<keyword evidence="2 5" id="KW-0812">Transmembrane</keyword>
<dbReference type="CDD" id="cd00637">
    <property type="entry name" value="7tm_classA_rhodopsin-like"/>
    <property type="match status" value="1"/>
</dbReference>
<reference evidence="8" key="1">
    <citation type="submission" date="2021-02" db="EMBL/GenBank/DDBJ databases">
        <authorList>
            <person name="Nowell W R."/>
        </authorList>
    </citation>
    <scope>NUCLEOTIDE SEQUENCE</scope>
</reference>
<dbReference type="OrthoDB" id="9990906at2759"/>
<dbReference type="AlphaFoldDB" id="A0A816CKS4"/>
<dbReference type="GO" id="GO:0016020">
    <property type="term" value="C:membrane"/>
    <property type="evidence" value="ECO:0007669"/>
    <property type="project" value="UniProtKB-SubCell"/>
</dbReference>
<dbReference type="Proteomes" id="UP000681722">
    <property type="component" value="Unassembled WGS sequence"/>
</dbReference>
<keyword evidence="4 5" id="KW-0472">Membrane</keyword>
<evidence type="ECO:0000256" key="4">
    <source>
        <dbReference type="ARBA" id="ARBA00023136"/>
    </source>
</evidence>
<evidence type="ECO:0000313" key="9">
    <source>
        <dbReference type="EMBL" id="CAF4079457.1"/>
    </source>
</evidence>
<accession>A0A816CKS4</accession>
<dbReference type="SUPFAM" id="SSF81321">
    <property type="entry name" value="Family A G protein-coupled receptor-like"/>
    <property type="match status" value="1"/>
</dbReference>
<dbReference type="Proteomes" id="UP000663829">
    <property type="component" value="Unassembled WGS sequence"/>
</dbReference>
<dbReference type="Gene3D" id="1.20.1070.10">
    <property type="entry name" value="Rhodopsin 7-helix transmembrane proteins"/>
    <property type="match status" value="1"/>
</dbReference>
<dbReference type="Proteomes" id="UP000677228">
    <property type="component" value="Unassembled WGS sequence"/>
</dbReference>
<name>A0A816CKS4_9BILA</name>
<comment type="caution">
    <text evidence="8">The sequence shown here is derived from an EMBL/GenBank/DDBJ whole genome shotgun (WGS) entry which is preliminary data.</text>
</comment>
<sequence length="141" mass="15756">MHPSSNASLINSSSSELCPTGSHVNCALRYEMMAYISRVNYYMLIINSIIALGGILGNILALIVINRKPLKNTSSSVFITYLALFDISVLAVHMFTLFMGHFRLRNLLLYCVIIFTTDLVTFCGIWILVIITLGKRTFDNA</sequence>
<evidence type="ECO:0000313" key="8">
    <source>
        <dbReference type="EMBL" id="CAF1624723.1"/>
    </source>
</evidence>
<feature type="transmembrane region" description="Helical" evidence="5">
    <location>
        <begin position="41"/>
        <end position="65"/>
    </location>
</feature>
<evidence type="ECO:0000256" key="5">
    <source>
        <dbReference type="SAM" id="Phobius"/>
    </source>
</evidence>
<gene>
    <name evidence="8" type="ORF">GPM918_LOCUS43962</name>
    <name evidence="7" type="ORF">OVA965_LOCUS27336</name>
    <name evidence="10" type="ORF">SRO942_LOCUS45626</name>
    <name evidence="9" type="ORF">TMI583_LOCUS28078</name>
</gene>
<evidence type="ECO:0000259" key="6">
    <source>
        <dbReference type="PROSITE" id="PS50262"/>
    </source>
</evidence>